<dbReference type="OrthoDB" id="285308at2759"/>
<keyword evidence="3 6" id="KW-0479">Metal-binding</keyword>
<keyword evidence="8" id="KW-1185">Reference proteome</keyword>
<keyword evidence="4 6" id="KW-0378">Hydrolase</keyword>
<dbReference type="GO" id="GO:0004222">
    <property type="term" value="F:metalloendopeptidase activity"/>
    <property type="evidence" value="ECO:0007669"/>
    <property type="project" value="InterPro"/>
</dbReference>
<evidence type="ECO:0000313" key="7">
    <source>
        <dbReference type="EMBL" id="PBC25777.1"/>
    </source>
</evidence>
<dbReference type="GO" id="GO:0005739">
    <property type="term" value="C:mitochondrion"/>
    <property type="evidence" value="ECO:0007669"/>
    <property type="project" value="GOC"/>
</dbReference>
<dbReference type="EMBL" id="KZ288433">
    <property type="protein sequence ID" value="PBC25777.1"/>
    <property type="molecule type" value="Genomic_DNA"/>
</dbReference>
<evidence type="ECO:0000256" key="1">
    <source>
        <dbReference type="ARBA" id="ARBA00009915"/>
    </source>
</evidence>
<protein>
    <recommendedName>
        <fullName evidence="6">Mitochondrial inner membrane protease ATP23</fullName>
        <ecNumber evidence="6">3.4.24.-</ecNumber>
    </recommendedName>
</protein>
<evidence type="ECO:0000313" key="8">
    <source>
        <dbReference type="Proteomes" id="UP000242457"/>
    </source>
</evidence>
<evidence type="ECO:0000256" key="4">
    <source>
        <dbReference type="ARBA" id="ARBA00022801"/>
    </source>
</evidence>
<comment type="similarity">
    <text evidence="1 6">Belongs to the peptidase M76 family.</text>
</comment>
<proteinExistence type="inferred from homology"/>
<reference evidence="7 8" key="1">
    <citation type="submission" date="2014-07" db="EMBL/GenBank/DDBJ databases">
        <title>Genomic and transcriptomic analysis on Apis cerana provide comprehensive insights into honey bee biology.</title>
        <authorList>
            <person name="Diao Q."/>
            <person name="Sun L."/>
            <person name="Zheng H."/>
            <person name="Zheng H."/>
            <person name="Xu S."/>
            <person name="Wang S."/>
            <person name="Zeng Z."/>
            <person name="Hu F."/>
            <person name="Su S."/>
            <person name="Wu J."/>
        </authorList>
    </citation>
    <scope>NUCLEOTIDE SEQUENCE [LARGE SCALE GENOMIC DNA]</scope>
    <source>
        <tissue evidence="7">Pupae without intestine</tissue>
    </source>
</reference>
<dbReference type="STRING" id="94128.A0A2A3E254"/>
<dbReference type="Pfam" id="PF09768">
    <property type="entry name" value="Peptidase_M76"/>
    <property type="match status" value="1"/>
</dbReference>
<evidence type="ECO:0000256" key="5">
    <source>
        <dbReference type="ARBA" id="ARBA00023049"/>
    </source>
</evidence>
<dbReference type="GO" id="GO:0046872">
    <property type="term" value="F:metal ion binding"/>
    <property type="evidence" value="ECO:0007669"/>
    <property type="project" value="UniProtKB-KW"/>
</dbReference>
<sequence length="249" mass="28574">MTVESTENKEKSISEKSNIEAEYSDLYPGRKEIRSRTWLDKLFLKEKREQLERTQCEINVYKCVQNSSLVKLMLGALKGSGCEVDLGRHIACEVCDETVTGGYDPETNQIIVCQNTARTKNYVQSTLSHEMIHMFDYCRNKLDLNNLDHLACTEIRAANQCHCSFLGAWFRGTASLFNIKKAHQNCVIDKAVRSVVAIKNISKDEATEAVMRVFDKCYNDLEPVGRRLRRNSLDMEKAYYEGTYYGYSD</sequence>
<dbReference type="GO" id="GO:0033615">
    <property type="term" value="P:mitochondrial proton-transporting ATP synthase complex assembly"/>
    <property type="evidence" value="ECO:0007669"/>
    <property type="project" value="TreeGrafter"/>
</dbReference>
<keyword evidence="5 6" id="KW-0482">Metalloprotease</keyword>
<evidence type="ECO:0000256" key="2">
    <source>
        <dbReference type="ARBA" id="ARBA00022670"/>
    </source>
</evidence>
<evidence type="ECO:0000256" key="3">
    <source>
        <dbReference type="ARBA" id="ARBA00022723"/>
    </source>
</evidence>
<dbReference type="PANTHER" id="PTHR21711:SF0">
    <property type="entry name" value="MITOCHONDRIAL INNER MEMBRANE PROTEASE ATP23 HOMOLOG"/>
    <property type="match status" value="1"/>
</dbReference>
<evidence type="ECO:0000256" key="6">
    <source>
        <dbReference type="RuleBase" id="RU364057"/>
    </source>
</evidence>
<organism evidence="7 8">
    <name type="scientific">Apis cerana cerana</name>
    <name type="common">Oriental honeybee</name>
    <dbReference type="NCBI Taxonomy" id="94128"/>
    <lineage>
        <taxon>Eukaryota</taxon>
        <taxon>Metazoa</taxon>
        <taxon>Ecdysozoa</taxon>
        <taxon>Arthropoda</taxon>
        <taxon>Hexapoda</taxon>
        <taxon>Insecta</taxon>
        <taxon>Pterygota</taxon>
        <taxon>Neoptera</taxon>
        <taxon>Endopterygota</taxon>
        <taxon>Hymenoptera</taxon>
        <taxon>Apocrita</taxon>
        <taxon>Aculeata</taxon>
        <taxon>Apoidea</taxon>
        <taxon>Anthophila</taxon>
        <taxon>Apidae</taxon>
        <taxon>Apis</taxon>
    </lineage>
</organism>
<dbReference type="EC" id="3.4.24.-" evidence="6"/>
<dbReference type="InterPro" id="IPR019165">
    <property type="entry name" value="Peptidase_M76_ATP23"/>
</dbReference>
<gene>
    <name evidence="7" type="ORF">APICC_01598</name>
</gene>
<dbReference type="Proteomes" id="UP000242457">
    <property type="component" value="Unassembled WGS sequence"/>
</dbReference>
<dbReference type="GO" id="GO:0034982">
    <property type="term" value="P:mitochondrial protein processing"/>
    <property type="evidence" value="ECO:0007669"/>
    <property type="project" value="TreeGrafter"/>
</dbReference>
<name>A0A2A3E254_APICC</name>
<dbReference type="PANTHER" id="PTHR21711">
    <property type="entry name" value="MITOCHONDRIAL INNER MEMBRANE PROTEASE"/>
    <property type="match status" value="1"/>
</dbReference>
<accession>A0A2A3E254</accession>
<dbReference type="AlphaFoldDB" id="A0A2A3E254"/>
<keyword evidence="2 6" id="KW-0645">Protease</keyword>